<dbReference type="GO" id="GO:0016787">
    <property type="term" value="F:hydrolase activity"/>
    <property type="evidence" value="ECO:0007669"/>
    <property type="project" value="InterPro"/>
</dbReference>
<sequence length="188" mass="20834">MPDLSLRQYVIVHGYLASPDAHWFPWLKEQLEQRGATVTVPALPSSQAPEPDAWAEALDTLLPHLNTQTVLIGHSLGCVTLLRHLMSRPKGETVGGYVLVSGFDKHLQTLPELDAFTASPLDYEDLQRRSAFRASVFSDNDQIVDPRQSQALAASLHTTTLEVPGARHFLGREGHEQFPQLLDLLTHA</sequence>
<protein>
    <recommendedName>
        <fullName evidence="3">Esterase</fullName>
    </recommendedName>
</protein>
<proteinExistence type="predicted"/>
<dbReference type="Gene3D" id="3.40.50.1820">
    <property type="entry name" value="alpha/beta hydrolase"/>
    <property type="match status" value="1"/>
</dbReference>
<dbReference type="InterPro" id="IPR010662">
    <property type="entry name" value="RBBP9/YdeN"/>
</dbReference>
<dbReference type="Pfam" id="PF06821">
    <property type="entry name" value="Ser_hydrolase"/>
    <property type="match status" value="1"/>
</dbReference>
<evidence type="ECO:0000313" key="1">
    <source>
        <dbReference type="EMBL" id="KXV14371.1"/>
    </source>
</evidence>
<dbReference type="RefSeq" id="WP_061508820.1">
    <property type="nucleotide sequence ID" value="NZ_LHZF01000173.1"/>
</dbReference>
<dbReference type="EMBL" id="LHZF01000173">
    <property type="protein sequence ID" value="KXV14371.1"/>
    <property type="molecule type" value="Genomic_DNA"/>
</dbReference>
<dbReference type="Proteomes" id="UP000075526">
    <property type="component" value="Unassembled WGS sequence"/>
</dbReference>
<dbReference type="SUPFAM" id="SSF53474">
    <property type="entry name" value="alpha/beta-Hydrolases"/>
    <property type="match status" value="1"/>
</dbReference>
<organism evidence="1 2">
    <name type="scientific">Acetobacter malorum</name>
    <dbReference type="NCBI Taxonomy" id="178901"/>
    <lineage>
        <taxon>Bacteria</taxon>
        <taxon>Pseudomonadati</taxon>
        <taxon>Pseudomonadota</taxon>
        <taxon>Alphaproteobacteria</taxon>
        <taxon>Acetobacterales</taxon>
        <taxon>Acetobacteraceae</taxon>
        <taxon>Acetobacter</taxon>
    </lineage>
</organism>
<dbReference type="PANTHER" id="PTHR15394">
    <property type="entry name" value="SERINE HYDROLASE RBBP9"/>
    <property type="match status" value="1"/>
</dbReference>
<dbReference type="AlphaFoldDB" id="A0A149RK06"/>
<dbReference type="InterPro" id="IPR029058">
    <property type="entry name" value="AB_hydrolase_fold"/>
</dbReference>
<dbReference type="PATRIC" id="fig|178901.13.peg.2544"/>
<comment type="caution">
    <text evidence="1">The sequence shown here is derived from an EMBL/GenBank/DDBJ whole genome shotgun (WGS) entry which is preliminary data.</text>
</comment>
<accession>A0A149RK06</accession>
<dbReference type="PANTHER" id="PTHR15394:SF3">
    <property type="entry name" value="SERINE HYDROLASE RBBP9"/>
    <property type="match status" value="1"/>
</dbReference>
<reference evidence="1 2" key="1">
    <citation type="submission" date="2015-06" db="EMBL/GenBank/DDBJ databases">
        <title>Improved classification and identification of acetic acid bacteria using matrix-assisted laser desorption/ionization time-of-flight mass spectrometry; Gluconobacter nephelii and Gluconobacter uchimurae are later heterotypic synonyms of Gluconobacter japonicus and Gluconobacter oxydans, respectively.</title>
        <authorList>
            <person name="Li L."/>
            <person name="Cleenwerck I."/>
            <person name="De Vuyst L."/>
            <person name="Vandamme P."/>
        </authorList>
    </citation>
    <scope>NUCLEOTIDE SEQUENCE [LARGE SCALE GENOMIC DNA]</scope>
    <source>
        <strain evidence="1 2">LMG 1552</strain>
    </source>
</reference>
<name>A0A149RK06_9PROT</name>
<evidence type="ECO:0008006" key="3">
    <source>
        <dbReference type="Google" id="ProtNLM"/>
    </source>
</evidence>
<gene>
    <name evidence="1" type="ORF">AD933_12455</name>
</gene>
<evidence type="ECO:0000313" key="2">
    <source>
        <dbReference type="Proteomes" id="UP000075526"/>
    </source>
</evidence>